<keyword evidence="19" id="KW-1185">Reference proteome</keyword>
<evidence type="ECO:0000256" key="11">
    <source>
        <dbReference type="ARBA" id="ARBA00023212"/>
    </source>
</evidence>
<keyword evidence="10" id="KW-0072">Autophagy</keyword>
<evidence type="ECO:0008006" key="20">
    <source>
        <dbReference type="Google" id="ProtNLM"/>
    </source>
</evidence>
<reference evidence="18" key="2">
    <citation type="submission" date="2025-09" db="UniProtKB">
        <authorList>
            <consortium name="Ensembl"/>
        </authorList>
    </citation>
    <scope>IDENTIFICATION</scope>
</reference>
<dbReference type="Ensembl" id="ENSOTST00005057518.2">
    <property type="protein sequence ID" value="ENSOTSP00005052830.1"/>
    <property type="gene ID" value="ENSOTSG00005025536.2"/>
</dbReference>
<dbReference type="PANTHER" id="PTHR22874:SF1">
    <property type="entry name" value="ACTIVATING MOLECULE IN BECN1-REGULATED AUTOPHAGY PROTEIN 1"/>
    <property type="match status" value="1"/>
</dbReference>
<dbReference type="GO" id="GO:0031410">
    <property type="term" value="C:cytoplasmic vesicle"/>
    <property type="evidence" value="ECO:0007669"/>
    <property type="project" value="UniProtKB-KW"/>
</dbReference>
<comment type="subcellular location">
    <subcellularLocation>
        <location evidence="3">Cell junction</location>
        <location evidence="3">Focal adhesion</location>
    </subcellularLocation>
    <subcellularLocation>
        <location evidence="2">Cytoplasm</location>
        <location evidence="2">Cytoskeleton</location>
    </subcellularLocation>
    <subcellularLocation>
        <location evidence="4">Cytoplasmic vesicle</location>
        <location evidence="4">Autophagosome</location>
    </subcellularLocation>
    <subcellularLocation>
        <location evidence="1">Nucleus</location>
    </subcellularLocation>
</comment>
<evidence type="ECO:0000256" key="6">
    <source>
        <dbReference type="ARBA" id="ARBA00022574"/>
    </source>
</evidence>
<dbReference type="PROSITE" id="PS50294">
    <property type="entry name" value="WD_REPEATS_REGION"/>
    <property type="match status" value="1"/>
</dbReference>
<keyword evidence="11" id="KW-0206">Cytoskeleton</keyword>
<dbReference type="InterPro" id="IPR036322">
    <property type="entry name" value="WD40_repeat_dom_sf"/>
</dbReference>
<dbReference type="GO" id="GO:0005634">
    <property type="term" value="C:nucleus"/>
    <property type="evidence" value="ECO:0007669"/>
    <property type="project" value="UniProtKB-SubCell"/>
</dbReference>
<feature type="region of interest" description="Disordered" evidence="17">
    <location>
        <begin position="1006"/>
        <end position="1035"/>
    </location>
</feature>
<gene>
    <name evidence="18" type="primary">LOC112263501</name>
</gene>
<feature type="compositionally biased region" description="Polar residues" evidence="17">
    <location>
        <begin position="479"/>
        <end position="498"/>
    </location>
</feature>
<dbReference type="SUPFAM" id="SSF50978">
    <property type="entry name" value="WD40 repeat-like"/>
    <property type="match status" value="1"/>
</dbReference>
<evidence type="ECO:0000256" key="1">
    <source>
        <dbReference type="ARBA" id="ARBA00004123"/>
    </source>
</evidence>
<feature type="compositionally biased region" description="Polar residues" evidence="17">
    <location>
        <begin position="1018"/>
        <end position="1030"/>
    </location>
</feature>
<feature type="region of interest" description="Disordered" evidence="17">
    <location>
        <begin position="437"/>
        <end position="462"/>
    </location>
</feature>
<feature type="region of interest" description="Disordered" evidence="17">
    <location>
        <begin position="516"/>
        <end position="553"/>
    </location>
</feature>
<dbReference type="GO" id="GO:1990756">
    <property type="term" value="F:ubiquitin-like ligase-substrate adaptor activity"/>
    <property type="evidence" value="ECO:0007669"/>
    <property type="project" value="TreeGrafter"/>
</dbReference>
<feature type="region of interest" description="Disordered" evidence="17">
    <location>
        <begin position="659"/>
        <end position="702"/>
    </location>
</feature>
<feature type="compositionally biased region" description="Gly residues" evidence="17">
    <location>
        <begin position="1086"/>
        <end position="1100"/>
    </location>
</feature>
<evidence type="ECO:0000256" key="16">
    <source>
        <dbReference type="PROSITE-ProRule" id="PRU00221"/>
    </source>
</evidence>
<dbReference type="GO" id="GO:0005776">
    <property type="term" value="C:autophagosome"/>
    <property type="evidence" value="ECO:0007669"/>
    <property type="project" value="UniProtKB-SubCell"/>
</dbReference>
<dbReference type="GO" id="GO:0007626">
    <property type="term" value="P:locomotory behavior"/>
    <property type="evidence" value="ECO:0007669"/>
    <property type="project" value="UniProtKB-ARBA"/>
</dbReference>
<evidence type="ECO:0000256" key="17">
    <source>
        <dbReference type="SAM" id="MobiDB-lite"/>
    </source>
</evidence>
<evidence type="ECO:0000256" key="8">
    <source>
        <dbReference type="ARBA" id="ARBA00022786"/>
    </source>
</evidence>
<dbReference type="GO" id="GO:0005856">
    <property type="term" value="C:cytoskeleton"/>
    <property type="evidence" value="ECO:0007669"/>
    <property type="project" value="UniProtKB-SubCell"/>
</dbReference>
<evidence type="ECO:0000256" key="14">
    <source>
        <dbReference type="ARBA" id="ARBA00061691"/>
    </source>
</evidence>
<dbReference type="InterPro" id="IPR019775">
    <property type="entry name" value="WD40_repeat_CS"/>
</dbReference>
<dbReference type="AlphaFoldDB" id="A0A8C8GLI7"/>
<dbReference type="PANTHER" id="PTHR22874">
    <property type="entry name" value="ACTIVATING MOLECULE IN BECN1-REGULATED AUTOPHAGY PROTEIN 1"/>
    <property type="match status" value="1"/>
</dbReference>
<evidence type="ECO:0000256" key="2">
    <source>
        <dbReference type="ARBA" id="ARBA00004245"/>
    </source>
</evidence>
<keyword evidence="5" id="KW-0963">Cytoplasm</keyword>
<comment type="subunit">
    <text evidence="15">Component of the DCX(AMBRA1) E3 ubiquitin ligase complex.</text>
</comment>
<comment type="similarity">
    <text evidence="14">Belongs to the WD repeat AMBRA1 family.</text>
</comment>
<organism evidence="18 19">
    <name type="scientific">Oncorhynchus tshawytscha</name>
    <name type="common">Chinook salmon</name>
    <name type="synonym">Salmo tshawytscha</name>
    <dbReference type="NCBI Taxonomy" id="74940"/>
    <lineage>
        <taxon>Eukaryota</taxon>
        <taxon>Metazoa</taxon>
        <taxon>Chordata</taxon>
        <taxon>Craniata</taxon>
        <taxon>Vertebrata</taxon>
        <taxon>Euteleostomi</taxon>
        <taxon>Actinopterygii</taxon>
        <taxon>Neopterygii</taxon>
        <taxon>Teleostei</taxon>
        <taxon>Protacanthopterygii</taxon>
        <taxon>Salmoniformes</taxon>
        <taxon>Salmonidae</taxon>
        <taxon>Salmoninae</taxon>
        <taxon>Oncorhynchus</taxon>
    </lineage>
</organism>
<dbReference type="GO" id="GO:0043009">
    <property type="term" value="P:chordate embryonic development"/>
    <property type="evidence" value="ECO:0007669"/>
    <property type="project" value="UniProtKB-ARBA"/>
</dbReference>
<feature type="region of interest" description="Disordered" evidence="17">
    <location>
        <begin position="1076"/>
        <end position="1108"/>
    </location>
</feature>
<feature type="region of interest" description="Disordered" evidence="17">
    <location>
        <begin position="250"/>
        <end position="304"/>
    </location>
</feature>
<dbReference type="FunFam" id="2.130.10.10:FF:000361">
    <property type="entry name" value="Activating molecule in beclin-1-regulated autophagy"/>
    <property type="match status" value="1"/>
</dbReference>
<dbReference type="GO" id="GO:0000045">
    <property type="term" value="P:autophagosome assembly"/>
    <property type="evidence" value="ECO:0007669"/>
    <property type="project" value="TreeGrafter"/>
</dbReference>
<feature type="compositionally biased region" description="Low complexity" evidence="17">
    <location>
        <begin position="659"/>
        <end position="679"/>
    </location>
</feature>
<dbReference type="Pfam" id="PF00400">
    <property type="entry name" value="WD40"/>
    <property type="match status" value="1"/>
</dbReference>
<keyword evidence="12" id="KW-0539">Nucleus</keyword>
<keyword evidence="6 16" id="KW-0853">WD repeat</keyword>
<dbReference type="PROSITE" id="PS00678">
    <property type="entry name" value="WD_REPEATS_1"/>
    <property type="match status" value="1"/>
</dbReference>
<keyword evidence="9" id="KW-0965">Cell junction</keyword>
<dbReference type="GO" id="GO:0048741">
    <property type="term" value="P:skeletal muscle fiber development"/>
    <property type="evidence" value="ECO:0007669"/>
    <property type="project" value="UniProtKB-ARBA"/>
</dbReference>
<reference evidence="18" key="1">
    <citation type="submission" date="2025-08" db="UniProtKB">
        <authorList>
            <consortium name="Ensembl"/>
        </authorList>
    </citation>
    <scope>IDENTIFICATION</scope>
</reference>
<evidence type="ECO:0000256" key="10">
    <source>
        <dbReference type="ARBA" id="ARBA00023006"/>
    </source>
</evidence>
<evidence type="ECO:0000256" key="4">
    <source>
        <dbReference type="ARBA" id="ARBA00004419"/>
    </source>
</evidence>
<evidence type="ECO:0000313" key="18">
    <source>
        <dbReference type="Ensembl" id="ENSOTSP00005052830.1"/>
    </source>
</evidence>
<evidence type="ECO:0000256" key="7">
    <source>
        <dbReference type="ARBA" id="ARBA00022737"/>
    </source>
</evidence>
<sequence length="1163" mass="128736">MTVYPKNSVRILSARERGARGLGSQRLLQQLVEEKTRRMKWQSQKVELPDSPRSTFLLAFSPDRTLMASTHVNHNIYVTVVKTGKCVHSLVGHRRTPWCLTFHPTIPGLVASGCLDGEVRIWDLHGGSESWFTESNVAIASLAFHPTAQLLLIATNNEVHFWDWSRREPFALVKTASETERVRLVRFDPLGHYLLTAIVNPSNQQSDDDSEVPMDSMEMPHFRHRSFLQSQPVHRTPILHNFLHILSSRNSGSQSEEQHPPEPAPRSSHRPSAFSSVYSGARGHSLRTPSSGHQQPGRECSGRLAGADWMGSMLNMRPERSGGVGVSPPRTSASSVSLLSVLRQQECSYQSPVYTSATEGGSFPPAVMNGPSTSSGRHTLGEGGSNSPTSIRNVLQCNLNRYFMGYDRMQEMEQSGGAGGESSQEQQTWEMLNNNIDSERPVTPHYQPPHSGDDGSGPSRGHMNRCRVCHNLFTFNQGTQRWERTGQTPSQEGSTSWQPPRPNLAFHNMRQTVIQDPQSSDRRQLAQPQPSADEPGGDTAFPHRGTPSPQRERAVGLVYNQETAQWERVYRQYASPSPAVNVPQEALNQEMPDESPDDDYLRRRLLESSIMSPSRYDISGSRDHPIYPDPARLSPAVYYAQRMIQYLSRRDSIRQRSLRYQSRLRPLSSTSDSPGSNPSVENNEVDFEANGDRARHRAPRNARMSAPSLGRFVPRRFLLPEYLPYAGIFHHERGQPGLATHSSVNRVLAGAVIGDGQSAVASNIANTTYRLQWWDFTKYNLPEISNSSVNVLVQNCKIYNDASCDISADGQLLAVFIPSSQRGFPDEGILAIYSLAPHNLGEMLYSKRFGPNAISVSLSPMGHYVMVGLASRRILLHHNTDHMVAQVLHLQQPHGGETSMRRMFDVVYPMAADQRRHVSINSARWLPEPGLGLAYGTNKGDLVICRPVNAGVEARVGHVAVFCRSSRAPLRSERDMGLMNAIGLQPRHPTPVVTSQGTQTVIPQLQNADTQTDRDPQVPSTFRASEATDSSGEDAVSQLRGLIAEGGMTAVVQREQSTTMGSFGNSIIVSHRIHRGSQTGTEAPGGDRGTQGRGQGGGDGWTSLSPPHRGTLSFTESTLPLCFLLLFFNPVPCCLPSRQQQLQCQLPWRPLQSIDGHVLSISI</sequence>
<keyword evidence="8" id="KW-0833">Ubl conjugation pathway</keyword>
<dbReference type="InterPro" id="IPR001680">
    <property type="entry name" value="WD40_rpt"/>
</dbReference>
<keyword evidence="7" id="KW-0677">Repeat</keyword>
<proteinExistence type="inferred from homology"/>
<dbReference type="GO" id="GO:0005925">
    <property type="term" value="C:focal adhesion"/>
    <property type="evidence" value="ECO:0007669"/>
    <property type="project" value="UniProtKB-SubCell"/>
</dbReference>
<feature type="region of interest" description="Disordered" evidence="17">
    <location>
        <begin position="479"/>
        <end position="504"/>
    </location>
</feature>
<dbReference type="GO" id="GO:0000423">
    <property type="term" value="P:mitophagy"/>
    <property type="evidence" value="ECO:0007669"/>
    <property type="project" value="TreeGrafter"/>
</dbReference>
<dbReference type="InterPro" id="IPR015943">
    <property type="entry name" value="WD40/YVTN_repeat-like_dom_sf"/>
</dbReference>
<accession>A0A8C8GLI7</accession>
<dbReference type="GO" id="GO:0008406">
    <property type="term" value="P:gonad development"/>
    <property type="evidence" value="ECO:0007669"/>
    <property type="project" value="UniProtKB-ARBA"/>
</dbReference>
<dbReference type="Proteomes" id="UP000694402">
    <property type="component" value="Unassembled WGS sequence"/>
</dbReference>
<evidence type="ECO:0000256" key="5">
    <source>
        <dbReference type="ARBA" id="ARBA00022490"/>
    </source>
</evidence>
<evidence type="ECO:0000313" key="19">
    <source>
        <dbReference type="Proteomes" id="UP000694402"/>
    </source>
</evidence>
<evidence type="ECO:0000256" key="3">
    <source>
        <dbReference type="ARBA" id="ARBA00004246"/>
    </source>
</evidence>
<evidence type="ECO:0000256" key="9">
    <source>
        <dbReference type="ARBA" id="ARBA00022949"/>
    </source>
</evidence>
<evidence type="ECO:0000256" key="15">
    <source>
        <dbReference type="ARBA" id="ARBA00062236"/>
    </source>
</evidence>
<name>A0A8C8GLI7_ONCTS</name>
<keyword evidence="13" id="KW-0968">Cytoplasmic vesicle</keyword>
<evidence type="ECO:0000256" key="12">
    <source>
        <dbReference type="ARBA" id="ARBA00023242"/>
    </source>
</evidence>
<dbReference type="GO" id="GO:0080008">
    <property type="term" value="C:Cul4-RING E3 ubiquitin ligase complex"/>
    <property type="evidence" value="ECO:0007669"/>
    <property type="project" value="TreeGrafter"/>
</dbReference>
<feature type="repeat" description="WD" evidence="16">
    <location>
        <begin position="90"/>
        <end position="124"/>
    </location>
</feature>
<evidence type="ECO:0000256" key="13">
    <source>
        <dbReference type="ARBA" id="ARBA00023329"/>
    </source>
</evidence>
<protein>
    <recommendedName>
        <fullName evidence="20">Activating molecule in BECN1-regulated autophagy protein 1</fullName>
    </recommendedName>
</protein>
<dbReference type="SMART" id="SM00320">
    <property type="entry name" value="WD40"/>
    <property type="match status" value="3"/>
</dbReference>
<dbReference type="GeneTree" id="ENSGT00390000016223"/>
<dbReference type="PROSITE" id="PS50082">
    <property type="entry name" value="WD_REPEATS_2"/>
    <property type="match status" value="1"/>
</dbReference>
<dbReference type="InterPro" id="IPR052596">
    <property type="entry name" value="AMBRA1_autophagy"/>
</dbReference>
<dbReference type="Gene3D" id="2.130.10.10">
    <property type="entry name" value="YVTN repeat-like/Quinoprotein amine dehydrogenase"/>
    <property type="match status" value="1"/>
</dbReference>